<evidence type="ECO:0000313" key="8">
    <source>
        <dbReference type="EMBL" id="OQV18720.1"/>
    </source>
</evidence>
<evidence type="ECO:0000313" key="9">
    <source>
        <dbReference type="Proteomes" id="UP000192578"/>
    </source>
</evidence>
<evidence type="ECO:0000256" key="1">
    <source>
        <dbReference type="ARBA" id="ARBA00007625"/>
    </source>
</evidence>
<dbReference type="PANTHER" id="PTHR44019">
    <property type="entry name" value="WD REPEAT-CONTAINING PROTEIN 55"/>
    <property type="match status" value="1"/>
</dbReference>
<feature type="compositionally biased region" description="Acidic residues" evidence="7">
    <location>
        <begin position="439"/>
        <end position="453"/>
    </location>
</feature>
<keyword evidence="3" id="KW-0677">Repeat</keyword>
<gene>
    <name evidence="8" type="ORF">BV898_07159</name>
</gene>
<evidence type="ECO:0000256" key="2">
    <source>
        <dbReference type="ARBA" id="ARBA00022574"/>
    </source>
</evidence>
<dbReference type="InterPro" id="IPR015943">
    <property type="entry name" value="WD40/YVTN_repeat-like_dom_sf"/>
</dbReference>
<feature type="compositionally biased region" description="Basic residues" evidence="7">
    <location>
        <begin position="459"/>
        <end position="476"/>
    </location>
</feature>
<dbReference type="OrthoDB" id="2288928at2759"/>
<dbReference type="AlphaFoldDB" id="A0A1W0WU58"/>
<keyword evidence="2 6" id="KW-0853">WD repeat</keyword>
<dbReference type="SMART" id="SM00320">
    <property type="entry name" value="WD40"/>
    <property type="match status" value="7"/>
</dbReference>
<dbReference type="PROSITE" id="PS00678">
    <property type="entry name" value="WD_REPEATS_1"/>
    <property type="match status" value="2"/>
</dbReference>
<evidence type="ECO:0000256" key="6">
    <source>
        <dbReference type="PROSITE-ProRule" id="PRU00221"/>
    </source>
</evidence>
<comment type="similarity">
    <text evidence="1">Belongs to the WD repeat WDR55 family.</text>
</comment>
<dbReference type="PANTHER" id="PTHR44019:SF20">
    <property type="entry name" value="WD REPEAT-CONTAINING PROTEIN 55"/>
    <property type="match status" value="1"/>
</dbReference>
<reference evidence="9" key="1">
    <citation type="submission" date="2017-01" db="EMBL/GenBank/DDBJ databases">
        <title>Comparative genomics of anhydrobiosis in the tardigrade Hypsibius dujardini.</title>
        <authorList>
            <person name="Yoshida Y."/>
            <person name="Koutsovoulos G."/>
            <person name="Laetsch D."/>
            <person name="Stevens L."/>
            <person name="Kumar S."/>
            <person name="Horikawa D."/>
            <person name="Ishino K."/>
            <person name="Komine S."/>
            <person name="Tomita M."/>
            <person name="Blaxter M."/>
            <person name="Arakawa K."/>
        </authorList>
    </citation>
    <scope>NUCLEOTIDE SEQUENCE [LARGE SCALE GENOMIC DNA]</scope>
    <source>
        <strain evidence="9">Z151</strain>
    </source>
</reference>
<feature type="repeat" description="WD" evidence="6">
    <location>
        <begin position="244"/>
        <end position="266"/>
    </location>
</feature>
<dbReference type="InterPro" id="IPR020472">
    <property type="entry name" value="WD40_PAC1"/>
</dbReference>
<dbReference type="InterPro" id="IPR036322">
    <property type="entry name" value="WD40_repeat_dom_sf"/>
</dbReference>
<accession>A0A1W0WU58</accession>
<name>A0A1W0WU58_HYPEX</name>
<dbReference type="Pfam" id="PF24796">
    <property type="entry name" value="WDR55"/>
    <property type="match status" value="1"/>
</dbReference>
<feature type="region of interest" description="Disordered" evidence="7">
    <location>
        <begin position="437"/>
        <end position="486"/>
    </location>
</feature>
<evidence type="ECO:0000256" key="5">
    <source>
        <dbReference type="ARBA" id="ARBA00037984"/>
    </source>
</evidence>
<proteinExistence type="inferred from homology"/>
<dbReference type="EMBL" id="MTYJ01000046">
    <property type="protein sequence ID" value="OQV18720.1"/>
    <property type="molecule type" value="Genomic_DNA"/>
</dbReference>
<evidence type="ECO:0000256" key="4">
    <source>
        <dbReference type="ARBA" id="ARBA00023478"/>
    </source>
</evidence>
<feature type="region of interest" description="Disordered" evidence="7">
    <location>
        <begin position="76"/>
        <end position="126"/>
    </location>
</feature>
<dbReference type="Gene3D" id="2.130.10.10">
    <property type="entry name" value="YVTN repeat-like/Quinoprotein amine dehydrogenase"/>
    <property type="match status" value="2"/>
</dbReference>
<sequence>MKNRELKPQKKSFRDLHLEKLRNIAGMLSSRDYSTDSTYLDGLQSAVMVEFELRSVIDMKLTGDLLEEMHGAGAIQMEDEQSDEEEPEEEDADAATSADESDEEEDSDSWTSDEDDAVEESKKAPVSEEALAASIPKFIVECDVMPTDVQFCRSQDILATADMDGRVKIWKLSPDTGATLTSNLLPHRSPCRAVRFTSSGSLISVGKDKRICVVDTQQGTVTKTYKKAHDASIFCVLPFGDHGIVTGDDDGCVKVWDLRSEAATMEFHDNNECITAMACDDDEQKTLLATSGDGTLSAFNLRRKRLDLQSEAFSSELTSVAIIKGGSKVVCGTGDGALLVFKWGEWGYTLDQYPGREPMSIDAVEVLSPDRIYTASSDGNIRLVNMMPYRMLGYAGYHAMPFERISLSTDRETLASTSHDSQLRFWNVARFNDIPETAAADESDSDDDSDDDGKDGKRGGKRKKGGNSLKMPKKARAITNDFFSDL</sequence>
<evidence type="ECO:0000256" key="7">
    <source>
        <dbReference type="SAM" id="MobiDB-lite"/>
    </source>
</evidence>
<dbReference type="InterPro" id="IPR001680">
    <property type="entry name" value="WD40_rpt"/>
</dbReference>
<evidence type="ECO:0000256" key="3">
    <source>
        <dbReference type="ARBA" id="ARBA00022737"/>
    </source>
</evidence>
<organism evidence="8 9">
    <name type="scientific">Hypsibius exemplaris</name>
    <name type="common">Freshwater tardigrade</name>
    <dbReference type="NCBI Taxonomy" id="2072580"/>
    <lineage>
        <taxon>Eukaryota</taxon>
        <taxon>Metazoa</taxon>
        <taxon>Ecdysozoa</taxon>
        <taxon>Tardigrada</taxon>
        <taxon>Eutardigrada</taxon>
        <taxon>Parachela</taxon>
        <taxon>Hypsibioidea</taxon>
        <taxon>Hypsibiidae</taxon>
        <taxon>Hypsibius</taxon>
    </lineage>
</organism>
<dbReference type="PRINTS" id="PR00320">
    <property type="entry name" value="GPROTEINBRPT"/>
</dbReference>
<feature type="compositionally biased region" description="Acidic residues" evidence="7">
    <location>
        <begin position="77"/>
        <end position="118"/>
    </location>
</feature>
<dbReference type="PROSITE" id="PS50082">
    <property type="entry name" value="WD_REPEATS_2"/>
    <property type="match status" value="2"/>
</dbReference>
<dbReference type="Proteomes" id="UP000192578">
    <property type="component" value="Unassembled WGS sequence"/>
</dbReference>
<dbReference type="InterPro" id="IPR019775">
    <property type="entry name" value="WD40_repeat_CS"/>
</dbReference>
<comment type="similarity">
    <text evidence="5">Belongs to the WD repeat POC1 family.</text>
</comment>
<dbReference type="SUPFAM" id="SSF50978">
    <property type="entry name" value="WD40 repeat-like"/>
    <property type="match status" value="1"/>
</dbReference>
<feature type="repeat" description="WD" evidence="6">
    <location>
        <begin position="395"/>
        <end position="428"/>
    </location>
</feature>
<comment type="caution">
    <text evidence="8">The sequence shown here is derived from an EMBL/GenBank/DDBJ whole genome shotgun (WGS) entry which is preliminary data.</text>
</comment>
<dbReference type="InterPro" id="IPR050505">
    <property type="entry name" value="WDR55/POC1"/>
</dbReference>
<keyword evidence="9" id="KW-1185">Reference proteome</keyword>
<protein>
    <recommendedName>
        <fullName evidence="4">WD repeat-containing protein 55 homolog</fullName>
    </recommendedName>
</protein>